<evidence type="ECO:0000256" key="1">
    <source>
        <dbReference type="SAM" id="SignalP"/>
    </source>
</evidence>
<gene>
    <name evidence="2" type="ORF">AHMF7605_20540</name>
</gene>
<comment type="caution">
    <text evidence="2">The sequence shown here is derived from an EMBL/GenBank/DDBJ whole genome shotgun (WGS) entry which is preliminary data.</text>
</comment>
<evidence type="ECO:0000313" key="3">
    <source>
        <dbReference type="Proteomes" id="UP000240357"/>
    </source>
</evidence>
<organism evidence="2 3">
    <name type="scientific">Adhaeribacter arboris</name>
    <dbReference type="NCBI Taxonomy" id="2072846"/>
    <lineage>
        <taxon>Bacteria</taxon>
        <taxon>Pseudomonadati</taxon>
        <taxon>Bacteroidota</taxon>
        <taxon>Cytophagia</taxon>
        <taxon>Cytophagales</taxon>
        <taxon>Hymenobacteraceae</taxon>
        <taxon>Adhaeribacter</taxon>
    </lineage>
</organism>
<dbReference type="EMBL" id="PYFT01000001">
    <property type="protein sequence ID" value="PSR55721.1"/>
    <property type="molecule type" value="Genomic_DNA"/>
</dbReference>
<evidence type="ECO:0000313" key="2">
    <source>
        <dbReference type="EMBL" id="PSR55721.1"/>
    </source>
</evidence>
<accession>A0A2T2YJP3</accession>
<proteinExistence type="predicted"/>
<reference evidence="2 3" key="1">
    <citation type="submission" date="2018-03" db="EMBL/GenBank/DDBJ databases">
        <title>Adhaeribacter sp. HMF7605 Genome sequencing and assembly.</title>
        <authorList>
            <person name="Kang H."/>
            <person name="Kang J."/>
            <person name="Cha I."/>
            <person name="Kim H."/>
            <person name="Joh K."/>
        </authorList>
    </citation>
    <scope>NUCLEOTIDE SEQUENCE [LARGE SCALE GENOMIC DNA]</scope>
    <source>
        <strain evidence="2 3">HMF7605</strain>
    </source>
</reference>
<keyword evidence="1" id="KW-0732">Signal</keyword>
<dbReference type="Proteomes" id="UP000240357">
    <property type="component" value="Unassembled WGS sequence"/>
</dbReference>
<feature type="signal peptide" evidence="1">
    <location>
        <begin position="1"/>
        <end position="23"/>
    </location>
</feature>
<name>A0A2T2YJP3_9BACT</name>
<sequence>MLRTTFKVTFLFLLFINYLTADAQSGSRNRNSRSALPLPKLVSENGKHTLLVDGKSYLFEVF</sequence>
<feature type="chain" id="PRO_5015408152" evidence="1">
    <location>
        <begin position="24"/>
        <end position="62"/>
    </location>
</feature>
<protein>
    <submittedName>
        <fullName evidence="2">Uncharacterized protein</fullName>
    </submittedName>
</protein>
<dbReference type="AlphaFoldDB" id="A0A2T2YJP3"/>
<keyword evidence="3" id="KW-1185">Reference proteome</keyword>